<dbReference type="PANTHER" id="PTHR35218">
    <property type="entry name" value="RNASE H DOMAIN-CONTAINING PROTEIN"/>
    <property type="match status" value="1"/>
</dbReference>
<feature type="non-terminal residue" evidence="1">
    <location>
        <position position="292"/>
    </location>
</feature>
<organism evidence="1 2">
    <name type="scientific">Trifolium pratense</name>
    <name type="common">Red clover</name>
    <dbReference type="NCBI Taxonomy" id="57577"/>
    <lineage>
        <taxon>Eukaryota</taxon>
        <taxon>Viridiplantae</taxon>
        <taxon>Streptophyta</taxon>
        <taxon>Embryophyta</taxon>
        <taxon>Tracheophyta</taxon>
        <taxon>Spermatophyta</taxon>
        <taxon>Magnoliopsida</taxon>
        <taxon>eudicotyledons</taxon>
        <taxon>Gunneridae</taxon>
        <taxon>Pentapetalae</taxon>
        <taxon>rosids</taxon>
        <taxon>fabids</taxon>
        <taxon>Fabales</taxon>
        <taxon>Fabaceae</taxon>
        <taxon>Papilionoideae</taxon>
        <taxon>50 kb inversion clade</taxon>
        <taxon>NPAAA clade</taxon>
        <taxon>Hologalegina</taxon>
        <taxon>IRL clade</taxon>
        <taxon>Trifolieae</taxon>
        <taxon>Trifolium</taxon>
    </lineage>
</organism>
<dbReference type="STRING" id="57577.A0A2K3MHM4"/>
<evidence type="ECO:0008006" key="3">
    <source>
        <dbReference type="Google" id="ProtNLM"/>
    </source>
</evidence>
<dbReference type="SUPFAM" id="SSF56219">
    <property type="entry name" value="DNase I-like"/>
    <property type="match status" value="1"/>
</dbReference>
<proteinExistence type="predicted"/>
<dbReference type="Gene3D" id="3.60.10.10">
    <property type="entry name" value="Endonuclease/exonuclease/phosphatase"/>
    <property type="match status" value="1"/>
</dbReference>
<comment type="caution">
    <text evidence="1">The sequence shown here is derived from an EMBL/GenBank/DDBJ whole genome shotgun (WGS) entry which is preliminary data.</text>
</comment>
<dbReference type="EMBL" id="ASHM01062316">
    <property type="protein sequence ID" value="PNX90274.1"/>
    <property type="molecule type" value="Genomic_DNA"/>
</dbReference>
<name>A0A2K3MHM4_TRIPR</name>
<accession>A0A2K3MHM4</accession>
<gene>
    <name evidence="1" type="ORF">L195_g046397</name>
</gene>
<reference evidence="1 2" key="1">
    <citation type="journal article" date="2014" name="Am. J. Bot.">
        <title>Genome assembly and annotation for red clover (Trifolium pratense; Fabaceae).</title>
        <authorList>
            <person name="Istvanek J."/>
            <person name="Jaros M."/>
            <person name="Krenek A."/>
            <person name="Repkova J."/>
        </authorList>
    </citation>
    <scope>NUCLEOTIDE SEQUENCE [LARGE SCALE GENOMIC DNA]</scope>
    <source>
        <strain evidence="2">cv. Tatra</strain>
        <tissue evidence="1">Young leaves</tissue>
    </source>
</reference>
<sequence>MVRDNNEAMVEDINRRLTSGVDGRTSNEGENIQVEGIRIEGSLDQPNMGQKHYTRPPDVINGSLQSRPILQRIYEDNEPESNSIGINRDITYATMEIVDETPVSAQGAANNSFYRNCKQYIDIHHPEIFVIMELRTHPLKIKNSIEMMGFDGFLFSENRGFSGGIVIAWKKSVADINCIHSDFQFLHTRLVINGRQQFLFTAIYASPVEENRQDMWAKITNIANTVQESWLLAGDFNDIMNQEEKQGGALVNIRRCKVFQERVNDCKLLDLGTVGSKFTWRGPIYEDGVRVF</sequence>
<dbReference type="AlphaFoldDB" id="A0A2K3MHM4"/>
<protein>
    <recommendedName>
        <fullName evidence="3">Endonuclease/exonuclease/phosphatase family protein</fullName>
    </recommendedName>
</protein>
<dbReference type="PANTHER" id="PTHR35218:SF7">
    <property type="entry name" value="ENDONUCLEASE_EXONUCLEASE_PHOSPHATASE"/>
    <property type="match status" value="1"/>
</dbReference>
<evidence type="ECO:0000313" key="2">
    <source>
        <dbReference type="Proteomes" id="UP000236291"/>
    </source>
</evidence>
<evidence type="ECO:0000313" key="1">
    <source>
        <dbReference type="EMBL" id="PNX90274.1"/>
    </source>
</evidence>
<reference evidence="1 2" key="2">
    <citation type="journal article" date="2017" name="Front. Plant Sci.">
        <title>Gene Classification and Mining of Molecular Markers Useful in Red Clover (Trifolium pratense) Breeding.</title>
        <authorList>
            <person name="Istvanek J."/>
            <person name="Dluhosova J."/>
            <person name="Dluhos P."/>
            <person name="Patkova L."/>
            <person name="Nedelnik J."/>
            <person name="Repkova J."/>
        </authorList>
    </citation>
    <scope>NUCLEOTIDE SEQUENCE [LARGE SCALE GENOMIC DNA]</scope>
    <source>
        <strain evidence="2">cv. Tatra</strain>
        <tissue evidence="1">Young leaves</tissue>
    </source>
</reference>
<dbReference type="InterPro" id="IPR036691">
    <property type="entry name" value="Endo/exonu/phosph_ase_sf"/>
</dbReference>
<dbReference type="Proteomes" id="UP000236291">
    <property type="component" value="Unassembled WGS sequence"/>
</dbReference>